<protein>
    <submittedName>
        <fullName evidence="7">Matrixin family metalloprotease</fullName>
    </submittedName>
</protein>
<evidence type="ECO:0000256" key="4">
    <source>
        <dbReference type="ARBA" id="ARBA00022833"/>
    </source>
</evidence>
<dbReference type="InterPro" id="IPR024079">
    <property type="entry name" value="MetalloPept_cat_dom_sf"/>
</dbReference>
<keyword evidence="5" id="KW-0472">Membrane</keyword>
<feature type="transmembrane region" description="Helical" evidence="5">
    <location>
        <begin position="826"/>
        <end position="853"/>
    </location>
</feature>
<evidence type="ECO:0000259" key="6">
    <source>
        <dbReference type="Pfam" id="PF00413"/>
    </source>
</evidence>
<keyword evidence="2" id="KW-0479">Metal-binding</keyword>
<dbReference type="GO" id="GO:0006508">
    <property type="term" value="P:proteolysis"/>
    <property type="evidence" value="ECO:0007669"/>
    <property type="project" value="UniProtKB-KW"/>
</dbReference>
<dbReference type="GO" id="GO:0008270">
    <property type="term" value="F:zinc ion binding"/>
    <property type="evidence" value="ECO:0007669"/>
    <property type="project" value="InterPro"/>
</dbReference>
<evidence type="ECO:0000256" key="5">
    <source>
        <dbReference type="SAM" id="Phobius"/>
    </source>
</evidence>
<sequence>MKLDACLTFLLACLTVVAPSVYMPFSEYEITVSVLSAEALTPLQTAERSIDLIGAWAKTTLNVYITPSGSDILDAAAKRGVAVWYGSIRSFTNEYGYAYLLSLRYNYVLRQDEADVSIAYVETLGGRVCGLASLRLNVITRAIARATIQVSKSCVGNNAALAYKVTAHEYGHALGLDHASYGADLMYESVNSAELPSTLDVYALAVAYSWLVDSFYRSPSQSAVFLPDSMPYKYLPPVPEMLRVRVIAESELGRKLLHTQDVVYGSLFRYNTTPVIDFGNGSRFVFDGWYVNGVRVSDSASLEYTVSSQVDLVARYFVFYLVQLVRLSNVTENWVRRGQTVSVETPEVVFVSPDERLKFVGWSDGGVEAKRTIVVNLPLTLEARYIRQYLVRVVSEFDVLEGGGWHAEGSKVTVRVVQDKVVVVDGVRYSLDSLNITSAYRVVSDGVYEFNLTGPTTVTARWVKEFHVVVKSSHGESVLFDQWVREGKVVDIDVSPIIVWENRTKAVFSGWQGLAETSPKVSIRATSPIQATAVYEVFYYITVHSTQPVNTRSGWYARGAEIVLDARPAIRYVDEGLRHRFLGWRDVGLDSVQSYRVKHPDDIKAEWVFEALITVQKPFKTYSEWIPLGEKLTVEAEPLVQVEPGRRYVFLRWDGLDGSTRLVVLVDGPKTLNAEYREEVLVELRFVSADGDPVQAIAHILLQDGSVAQLSESTPAWIPVGRQKLSAVYFRDVDVKDVGELSVITPGILEIPVQVRKLTVRVSDLLGIPFAGSRILLENGKTVEAVAELDASGQAVIPQVSFKASKAVLHTQVFTYEFQISPETGLAVVVLPATPFTALSLAVIAVAAVVLLIKHKGPAFRYTAG</sequence>
<feature type="domain" description="Peptidase M10 metallopeptidase" evidence="6">
    <location>
        <begin position="161"/>
        <end position="191"/>
    </location>
</feature>
<keyword evidence="1 7" id="KW-0645">Protease</keyword>
<dbReference type="EMBL" id="DRWN01000056">
    <property type="protein sequence ID" value="HHK68833.1"/>
    <property type="molecule type" value="Genomic_DNA"/>
</dbReference>
<name>A0A7C5QRR6_CALS0</name>
<keyword evidence="4" id="KW-0862">Zinc</keyword>
<reference evidence="7" key="1">
    <citation type="journal article" date="2020" name="mSystems">
        <title>Genome- and Community-Level Interaction Insights into Carbon Utilization and Element Cycling Functions of Hydrothermarchaeota in Hydrothermal Sediment.</title>
        <authorList>
            <person name="Zhou Z."/>
            <person name="Liu Y."/>
            <person name="Xu W."/>
            <person name="Pan J."/>
            <person name="Luo Z.H."/>
            <person name="Li M."/>
        </authorList>
    </citation>
    <scope>NUCLEOTIDE SEQUENCE [LARGE SCALE GENOMIC DNA]</scope>
    <source>
        <strain evidence="7">SpSt-1056</strain>
    </source>
</reference>
<evidence type="ECO:0000256" key="3">
    <source>
        <dbReference type="ARBA" id="ARBA00022801"/>
    </source>
</evidence>
<dbReference type="Pfam" id="PF00413">
    <property type="entry name" value="Peptidase_M10"/>
    <property type="match status" value="1"/>
</dbReference>
<evidence type="ECO:0000256" key="2">
    <source>
        <dbReference type="ARBA" id="ARBA00022723"/>
    </source>
</evidence>
<gene>
    <name evidence="7" type="ORF">ENM11_06760</name>
</gene>
<keyword evidence="5" id="KW-1133">Transmembrane helix</keyword>
<proteinExistence type="predicted"/>
<dbReference type="GO" id="GO:0031012">
    <property type="term" value="C:extracellular matrix"/>
    <property type="evidence" value="ECO:0007669"/>
    <property type="project" value="InterPro"/>
</dbReference>
<keyword evidence="5" id="KW-0812">Transmembrane</keyword>
<keyword evidence="3" id="KW-0378">Hydrolase</keyword>
<comment type="caution">
    <text evidence="7">The sequence shown here is derived from an EMBL/GenBank/DDBJ whole genome shotgun (WGS) entry which is preliminary data.</text>
</comment>
<evidence type="ECO:0000256" key="1">
    <source>
        <dbReference type="ARBA" id="ARBA00022670"/>
    </source>
</evidence>
<dbReference type="SUPFAM" id="SSF55486">
    <property type="entry name" value="Metalloproteases ('zincins'), catalytic domain"/>
    <property type="match status" value="1"/>
</dbReference>
<dbReference type="GO" id="GO:0004222">
    <property type="term" value="F:metalloendopeptidase activity"/>
    <property type="evidence" value="ECO:0007669"/>
    <property type="project" value="InterPro"/>
</dbReference>
<keyword evidence="7" id="KW-0482">Metalloprotease</keyword>
<dbReference type="AlphaFoldDB" id="A0A7C5QRR6"/>
<dbReference type="InterPro" id="IPR001818">
    <property type="entry name" value="Pept_M10_metallopeptidase"/>
</dbReference>
<evidence type="ECO:0000313" key="7">
    <source>
        <dbReference type="EMBL" id="HHK68833.1"/>
    </source>
</evidence>
<organism evidence="7">
    <name type="scientific">Caldiarchaeum subterraneum</name>
    <dbReference type="NCBI Taxonomy" id="311458"/>
    <lineage>
        <taxon>Archaea</taxon>
        <taxon>Nitrososphaerota</taxon>
        <taxon>Candidatus Caldarchaeales</taxon>
        <taxon>Candidatus Caldarchaeaceae</taxon>
        <taxon>Candidatus Caldarchaeum</taxon>
    </lineage>
</organism>
<accession>A0A7C5QRR6</accession>
<dbReference type="Gene3D" id="3.40.390.10">
    <property type="entry name" value="Collagenase (Catalytic Domain)"/>
    <property type="match status" value="1"/>
</dbReference>